<feature type="transmembrane region" description="Helical" evidence="1">
    <location>
        <begin position="195"/>
        <end position="218"/>
    </location>
</feature>
<feature type="non-terminal residue" evidence="3">
    <location>
        <position position="287"/>
    </location>
</feature>
<feature type="transmembrane region" description="Helical" evidence="1">
    <location>
        <begin position="127"/>
        <end position="146"/>
    </location>
</feature>
<feature type="transmembrane region" description="Helical" evidence="1">
    <location>
        <begin position="152"/>
        <end position="174"/>
    </location>
</feature>
<keyword evidence="1" id="KW-1133">Transmembrane helix</keyword>
<dbReference type="SUPFAM" id="SSF81321">
    <property type="entry name" value="Family A G protein-coupled receptor-like"/>
    <property type="match status" value="1"/>
</dbReference>
<dbReference type="Proteomes" id="UP001432027">
    <property type="component" value="Unassembled WGS sequence"/>
</dbReference>
<dbReference type="AlphaFoldDB" id="A0AAV5TM06"/>
<feature type="transmembrane region" description="Helical" evidence="1">
    <location>
        <begin position="95"/>
        <end position="115"/>
    </location>
</feature>
<dbReference type="PANTHER" id="PTHR23013">
    <property type="entry name" value="SERPENTINE RECEPTOR"/>
    <property type="match status" value="1"/>
</dbReference>
<name>A0AAV5TM06_9BILA</name>
<feature type="domain" description="7TM GPCR serpentine receptor class x (Srx)" evidence="2">
    <location>
        <begin position="152"/>
        <end position="247"/>
    </location>
</feature>
<evidence type="ECO:0000313" key="4">
    <source>
        <dbReference type="Proteomes" id="UP001432027"/>
    </source>
</evidence>
<dbReference type="CDD" id="cd00637">
    <property type="entry name" value="7tm_classA_rhodopsin-like"/>
    <property type="match status" value="1"/>
</dbReference>
<comment type="caution">
    <text evidence="3">The sequence shown here is derived from an EMBL/GenBank/DDBJ whole genome shotgun (WGS) entry which is preliminary data.</text>
</comment>
<feature type="domain" description="7TM GPCR serpentine receptor class x (Srx)" evidence="2">
    <location>
        <begin position="15"/>
        <end position="142"/>
    </location>
</feature>
<dbReference type="Gene3D" id="1.20.1070.10">
    <property type="entry name" value="Rhodopsin 7-helix transmembrane proteins"/>
    <property type="match status" value="1"/>
</dbReference>
<evidence type="ECO:0000259" key="2">
    <source>
        <dbReference type="Pfam" id="PF10328"/>
    </source>
</evidence>
<keyword evidence="1" id="KW-0812">Transmembrane</keyword>
<proteinExistence type="predicted"/>
<dbReference type="EMBL" id="BTSX01000004">
    <property type="protein sequence ID" value="GMS95376.1"/>
    <property type="molecule type" value="Genomic_DNA"/>
</dbReference>
<dbReference type="InterPro" id="IPR019430">
    <property type="entry name" value="7TM_GPCR_serpentine_rcpt_Srx"/>
</dbReference>
<organism evidence="3 4">
    <name type="scientific">Pristionchus entomophagus</name>
    <dbReference type="NCBI Taxonomy" id="358040"/>
    <lineage>
        <taxon>Eukaryota</taxon>
        <taxon>Metazoa</taxon>
        <taxon>Ecdysozoa</taxon>
        <taxon>Nematoda</taxon>
        <taxon>Chromadorea</taxon>
        <taxon>Rhabditida</taxon>
        <taxon>Rhabditina</taxon>
        <taxon>Diplogasteromorpha</taxon>
        <taxon>Diplogasteroidea</taxon>
        <taxon>Neodiplogasteridae</taxon>
        <taxon>Pristionchus</taxon>
    </lineage>
</organism>
<dbReference type="Pfam" id="PF10328">
    <property type="entry name" value="7TM_GPCR_Srx"/>
    <property type="match status" value="2"/>
</dbReference>
<dbReference type="PANTHER" id="PTHR23013:SF27">
    <property type="entry name" value="G-PROTEIN COUPLED RECEPTORS FAMILY 1 PROFILE DOMAIN-CONTAINING PROTEIN"/>
    <property type="match status" value="1"/>
</dbReference>
<protein>
    <recommendedName>
        <fullName evidence="2">7TM GPCR serpentine receptor class x (Srx) domain-containing protein</fullName>
    </recommendedName>
</protein>
<keyword evidence="4" id="KW-1185">Reference proteome</keyword>
<evidence type="ECO:0000256" key="1">
    <source>
        <dbReference type="SAM" id="Phobius"/>
    </source>
</evidence>
<reference evidence="3" key="1">
    <citation type="submission" date="2023-10" db="EMBL/GenBank/DDBJ databases">
        <title>Genome assembly of Pristionchus species.</title>
        <authorList>
            <person name="Yoshida K."/>
            <person name="Sommer R.J."/>
        </authorList>
    </citation>
    <scope>NUCLEOTIDE SEQUENCE</scope>
    <source>
        <strain evidence="3">RS0144</strain>
    </source>
</reference>
<feature type="transmembrane region" description="Helical" evidence="1">
    <location>
        <begin position="12"/>
        <end position="32"/>
    </location>
</feature>
<evidence type="ECO:0000313" key="3">
    <source>
        <dbReference type="EMBL" id="GMS95376.1"/>
    </source>
</evidence>
<sequence length="287" mass="33038">MEQRKEDYIAGVLMIVLGVIGFLASSQIIRVLRRSIRSSSFSAFSLLCCSRALSNCGTLSCFILYSGPVTLLGHSIGPPIVGLKFGHLTTLTYKSLVYVQLAIAFNRFIATFFSMRYTQICGRRGTFILLGLVWFMTALHCIPEFLGPLLYYPSYTVFIGSILLNLIIFSKLTWNTIMHMKDMGGQARFRHRKNMKVFVQSFLQELVYIFELVFLQLMKPQERFMEFVCYSLLWECTHVWDVCIVIVYRADMRPSLPFCEKRESRSREIMVTRIITPNTSHPSIDGH</sequence>
<keyword evidence="1" id="KW-0472">Membrane</keyword>
<accession>A0AAV5TM06</accession>
<gene>
    <name evidence="3" type="ORF">PENTCL1PPCAC_17551</name>
</gene>